<gene>
    <name evidence="2" type="ORF">ABO01nite_16200</name>
</gene>
<sequence length="290" mass="30683">MKGNTLGAITIAVKKQISLASDTVDQQGCVYTHYGPILLVYALIMLAGQRRAGDTGCMNTVKMCLRTLQEWLAILLPLLLLAGCAGTHVASEVTASDPSLLPPHQIALVIDDQSVSPRKADRARRHDTAVATTRVALMNDLQKMLSARHLAVVASGQPADMTLTCTLTKIRPGSTVARLLIGYGAGKAELQVRTVLAEVGSRHTPLLSFVTTSTTGAMPGAGIGVASAASAAGTAVHMAGPLLGVPGTLRQGLAQEAQQTTDRIDERLAAYFQARNWPYPRLPTSWLSRL</sequence>
<reference evidence="2 3" key="1">
    <citation type="submission" date="2019-07" db="EMBL/GenBank/DDBJ databases">
        <title>Whole genome shotgun sequence of Asaia bogorensis NBRC 16594.</title>
        <authorList>
            <person name="Hosoyama A."/>
            <person name="Uohara A."/>
            <person name="Ohji S."/>
            <person name="Ichikawa N."/>
        </authorList>
    </citation>
    <scope>NUCLEOTIDE SEQUENCE [LARGE SCALE GENOMIC DNA]</scope>
    <source>
        <strain evidence="2 3">NBRC 16594</strain>
    </source>
</reference>
<dbReference type="EMBL" id="BJVS01000004">
    <property type="protein sequence ID" value="GEL53613.1"/>
    <property type="molecule type" value="Genomic_DNA"/>
</dbReference>
<proteinExistence type="predicted"/>
<name>A0AAN4R219_9PROT</name>
<dbReference type="InterPro" id="IPR025522">
    <property type="entry name" value="DUF4410"/>
</dbReference>
<evidence type="ECO:0000256" key="1">
    <source>
        <dbReference type="SAM" id="Phobius"/>
    </source>
</evidence>
<accession>A0AAN4R219</accession>
<feature type="transmembrane region" description="Helical" evidence="1">
    <location>
        <begin position="68"/>
        <end position="90"/>
    </location>
</feature>
<comment type="caution">
    <text evidence="2">The sequence shown here is derived from an EMBL/GenBank/DDBJ whole genome shotgun (WGS) entry which is preliminary data.</text>
</comment>
<organism evidence="2 3">
    <name type="scientific">Asaia bogorensis NBRC 16594</name>
    <dbReference type="NCBI Taxonomy" id="1231624"/>
    <lineage>
        <taxon>Bacteria</taxon>
        <taxon>Pseudomonadati</taxon>
        <taxon>Pseudomonadota</taxon>
        <taxon>Alphaproteobacteria</taxon>
        <taxon>Acetobacterales</taxon>
        <taxon>Acetobacteraceae</taxon>
        <taxon>Asaia</taxon>
    </lineage>
</organism>
<dbReference type="AlphaFoldDB" id="A0AAN4R219"/>
<protein>
    <submittedName>
        <fullName evidence="2">Uncharacterized protein</fullName>
    </submittedName>
</protein>
<keyword evidence="1" id="KW-1133">Transmembrane helix</keyword>
<evidence type="ECO:0000313" key="2">
    <source>
        <dbReference type="EMBL" id="GEL53613.1"/>
    </source>
</evidence>
<keyword evidence="3" id="KW-1185">Reference proteome</keyword>
<keyword evidence="1" id="KW-0472">Membrane</keyword>
<feature type="transmembrane region" description="Helical" evidence="1">
    <location>
        <begin position="30"/>
        <end position="47"/>
    </location>
</feature>
<dbReference type="Pfam" id="PF14366">
    <property type="entry name" value="DUF4410"/>
    <property type="match status" value="1"/>
</dbReference>
<evidence type="ECO:0000313" key="3">
    <source>
        <dbReference type="Proteomes" id="UP000321287"/>
    </source>
</evidence>
<dbReference type="Proteomes" id="UP000321287">
    <property type="component" value="Unassembled WGS sequence"/>
</dbReference>
<keyword evidence="1" id="KW-0812">Transmembrane</keyword>